<dbReference type="Proteomes" id="UP000681720">
    <property type="component" value="Unassembled WGS sequence"/>
</dbReference>
<comment type="caution">
    <text evidence="2">The sequence shown here is derived from an EMBL/GenBank/DDBJ whole genome shotgun (WGS) entry which is preliminary data.</text>
</comment>
<evidence type="ECO:0000256" key="1">
    <source>
        <dbReference type="SAM" id="Phobius"/>
    </source>
</evidence>
<keyword evidence="1" id="KW-0812">Transmembrane</keyword>
<evidence type="ECO:0000313" key="2">
    <source>
        <dbReference type="EMBL" id="CAF4581950.1"/>
    </source>
</evidence>
<accession>A0A8S2YVY0</accession>
<sequence>KMSLIIYVYDTSENRLFNQTVVSLFVAVIQFYHVFVVKRIQQSVFMFRQPNATNVGFNMYKDISFEDCRCHVISIESCLTNLQFKYTRILPLILFLLEIYIFKDLLSLYRYRRHFIVNFYWIVSIFLFFCLVIIIYRSSHYYIIINTLLSELGILLSLCCAVSKAIP</sequence>
<reference evidence="2" key="1">
    <citation type="submission" date="2021-02" db="EMBL/GenBank/DDBJ databases">
        <authorList>
            <person name="Nowell W R."/>
        </authorList>
    </citation>
    <scope>NUCLEOTIDE SEQUENCE</scope>
</reference>
<keyword evidence="1" id="KW-0472">Membrane</keyword>
<proteinExistence type="predicted"/>
<dbReference type="EMBL" id="CAJOBJ010099760">
    <property type="protein sequence ID" value="CAF4581950.1"/>
    <property type="molecule type" value="Genomic_DNA"/>
</dbReference>
<feature type="transmembrane region" description="Helical" evidence="1">
    <location>
        <begin position="20"/>
        <end position="37"/>
    </location>
</feature>
<dbReference type="AlphaFoldDB" id="A0A8S2YVY0"/>
<evidence type="ECO:0000313" key="3">
    <source>
        <dbReference type="Proteomes" id="UP000681720"/>
    </source>
</evidence>
<organism evidence="2 3">
    <name type="scientific">Rotaria magnacalcarata</name>
    <dbReference type="NCBI Taxonomy" id="392030"/>
    <lineage>
        <taxon>Eukaryota</taxon>
        <taxon>Metazoa</taxon>
        <taxon>Spiralia</taxon>
        <taxon>Gnathifera</taxon>
        <taxon>Rotifera</taxon>
        <taxon>Eurotatoria</taxon>
        <taxon>Bdelloidea</taxon>
        <taxon>Philodinida</taxon>
        <taxon>Philodinidae</taxon>
        <taxon>Rotaria</taxon>
    </lineage>
</organism>
<name>A0A8S2YVY0_9BILA</name>
<feature type="transmembrane region" description="Helical" evidence="1">
    <location>
        <begin position="143"/>
        <end position="166"/>
    </location>
</feature>
<feature type="non-terminal residue" evidence="2">
    <location>
        <position position="1"/>
    </location>
</feature>
<gene>
    <name evidence="2" type="ORF">GIL414_LOCUS38118</name>
</gene>
<protein>
    <submittedName>
        <fullName evidence="2">Uncharacterized protein</fullName>
    </submittedName>
</protein>
<feature type="transmembrane region" description="Helical" evidence="1">
    <location>
        <begin position="115"/>
        <end position="136"/>
    </location>
</feature>
<keyword evidence="1" id="KW-1133">Transmembrane helix</keyword>